<evidence type="ECO:0000313" key="2">
    <source>
        <dbReference type="EMBL" id="KRM37009.1"/>
    </source>
</evidence>
<comment type="caution">
    <text evidence="2">The sequence shown here is derived from an EMBL/GenBank/DDBJ whole genome shotgun (WGS) entry which is preliminary data.</text>
</comment>
<reference evidence="2 3" key="1">
    <citation type="journal article" date="2015" name="Genome Announc.">
        <title>Expanding the biotechnology potential of lactobacilli through comparative genomics of 213 strains and associated genera.</title>
        <authorList>
            <person name="Sun Z."/>
            <person name="Harris H.M."/>
            <person name="McCann A."/>
            <person name="Guo C."/>
            <person name="Argimon S."/>
            <person name="Zhang W."/>
            <person name="Yang X."/>
            <person name="Jeffery I.B."/>
            <person name="Cooney J.C."/>
            <person name="Kagawa T.F."/>
            <person name="Liu W."/>
            <person name="Song Y."/>
            <person name="Salvetti E."/>
            <person name="Wrobel A."/>
            <person name="Rasinkangas P."/>
            <person name="Parkhill J."/>
            <person name="Rea M.C."/>
            <person name="O'Sullivan O."/>
            <person name="Ritari J."/>
            <person name="Douillard F.P."/>
            <person name="Paul Ross R."/>
            <person name="Yang R."/>
            <person name="Briner A.E."/>
            <person name="Felis G.E."/>
            <person name="de Vos W.M."/>
            <person name="Barrangou R."/>
            <person name="Klaenhammer T.R."/>
            <person name="Caufield P.W."/>
            <person name="Cui Y."/>
            <person name="Zhang H."/>
            <person name="O'Toole P.W."/>
        </authorList>
    </citation>
    <scope>NUCLEOTIDE SEQUENCE [LARGE SCALE GENOMIC DNA]</scope>
    <source>
        <strain evidence="2 3">DSM 5661</strain>
    </source>
</reference>
<feature type="region of interest" description="Disordered" evidence="1">
    <location>
        <begin position="145"/>
        <end position="170"/>
    </location>
</feature>
<sequence>MKRDQLKELGLSEEQIKSVMNLNGEDINKAKSNNAETVKENESLKAQLAERDKDITSLKKNAKDSEELSNQLADLQGKYKQAKENLTEELGKVKLNSAIDQALTKNHVRNNTAFKSLMNLDNIKLKDDGSLDNFDDQFNRVKEQAPYLIDEGKKQDYEPNSGKPSGTNEIQEMVDVFKGGAN</sequence>
<dbReference type="RefSeq" id="WP_025080531.1">
    <property type="nucleotide sequence ID" value="NZ_AZGI01000092.1"/>
</dbReference>
<organism evidence="2 3">
    <name type="scientific">Lactobacillus hamsteri DSM 5661 = JCM 6256</name>
    <dbReference type="NCBI Taxonomy" id="1423754"/>
    <lineage>
        <taxon>Bacteria</taxon>
        <taxon>Bacillati</taxon>
        <taxon>Bacillota</taxon>
        <taxon>Bacilli</taxon>
        <taxon>Lactobacillales</taxon>
        <taxon>Lactobacillaceae</taxon>
        <taxon>Lactobacillus</taxon>
    </lineage>
</organism>
<dbReference type="AlphaFoldDB" id="A0A0R1Y4W2"/>
<keyword evidence="3" id="KW-1185">Reference proteome</keyword>
<dbReference type="STRING" id="1423754.FC39_GL000461"/>
<dbReference type="eggNOG" id="ENOG50331IS">
    <property type="taxonomic scope" value="Bacteria"/>
</dbReference>
<gene>
    <name evidence="2" type="ORF">FC39_GL000461</name>
</gene>
<dbReference type="PATRIC" id="fig|1423754.3.peg.474"/>
<proteinExistence type="predicted"/>
<dbReference type="EMBL" id="AZGI01000092">
    <property type="protein sequence ID" value="KRM37009.1"/>
    <property type="molecule type" value="Genomic_DNA"/>
</dbReference>
<feature type="compositionally biased region" description="Basic and acidic residues" evidence="1">
    <location>
        <begin position="37"/>
        <end position="66"/>
    </location>
</feature>
<name>A0A0R1Y4W2_9LACO</name>
<accession>A0A0R1Y4W2</accession>
<dbReference type="Pfam" id="PF06810">
    <property type="entry name" value="Phage_scaffold"/>
    <property type="match status" value="1"/>
</dbReference>
<protein>
    <submittedName>
        <fullName evidence="2">Phage minor structural protein GP20</fullName>
    </submittedName>
</protein>
<dbReference type="Proteomes" id="UP000051223">
    <property type="component" value="Unassembled WGS sequence"/>
</dbReference>
<dbReference type="OrthoDB" id="2365850at2"/>
<feature type="region of interest" description="Disordered" evidence="1">
    <location>
        <begin position="31"/>
        <end position="68"/>
    </location>
</feature>
<evidence type="ECO:0000256" key="1">
    <source>
        <dbReference type="SAM" id="MobiDB-lite"/>
    </source>
</evidence>
<evidence type="ECO:0000313" key="3">
    <source>
        <dbReference type="Proteomes" id="UP000051223"/>
    </source>
</evidence>
<dbReference type="InterPro" id="IPR009636">
    <property type="entry name" value="SCAF"/>
</dbReference>